<dbReference type="InterPro" id="IPR007348">
    <property type="entry name" value="CopC_dom"/>
</dbReference>
<dbReference type="Proteomes" id="UP001595960">
    <property type="component" value="Unassembled WGS sequence"/>
</dbReference>
<feature type="compositionally biased region" description="Low complexity" evidence="3">
    <location>
        <begin position="143"/>
        <end position="164"/>
    </location>
</feature>
<evidence type="ECO:0000256" key="1">
    <source>
        <dbReference type="ARBA" id="ARBA00022729"/>
    </source>
</evidence>
<keyword evidence="4" id="KW-1133">Transmembrane helix</keyword>
<evidence type="ECO:0000256" key="4">
    <source>
        <dbReference type="SAM" id="Phobius"/>
    </source>
</evidence>
<dbReference type="InterPro" id="IPR014756">
    <property type="entry name" value="Ig_E-set"/>
</dbReference>
<evidence type="ECO:0000256" key="2">
    <source>
        <dbReference type="ARBA" id="ARBA00023008"/>
    </source>
</evidence>
<protein>
    <submittedName>
        <fullName evidence="6">Copper resistance protein CopC</fullName>
    </submittedName>
</protein>
<dbReference type="RefSeq" id="WP_204395568.1">
    <property type="nucleotide sequence ID" value="NZ_JAFBBW010000001.1"/>
</dbReference>
<keyword evidence="2" id="KW-0186">Copper</keyword>
<sequence>MRSVETAPRALPRALAALALLAGAVGAGVLAGPAAPAIAHNRVIGESPKAESTVTSQPGSVAIETSDALLDVEGATAMDVLGPDGRHYATACPSVDGPVASVPVELGAEGEYTVEWRVVSADGHPITGEFGFTWAPADGEPIADGADAPACASAGSETGGAATDAGGGAGGEADAAASGGLGDLLWVVGGAAVVVVAGLAAFLLARRRPAAPVTHGSAEPAVRGEPDEPHESGEPGDADDASEPERREE</sequence>
<feature type="region of interest" description="Disordered" evidence="3">
    <location>
        <begin position="141"/>
        <end position="174"/>
    </location>
</feature>
<keyword evidence="7" id="KW-1185">Reference proteome</keyword>
<comment type="caution">
    <text evidence="6">The sequence shown here is derived from an EMBL/GenBank/DDBJ whole genome shotgun (WGS) entry which is preliminary data.</text>
</comment>
<keyword evidence="4" id="KW-0812">Transmembrane</keyword>
<evidence type="ECO:0000313" key="7">
    <source>
        <dbReference type="Proteomes" id="UP001595960"/>
    </source>
</evidence>
<proteinExistence type="predicted"/>
<gene>
    <name evidence="6" type="ORF">ACFPER_01835</name>
</gene>
<name>A0ABV9R0Q1_9MICO</name>
<feature type="region of interest" description="Disordered" evidence="3">
    <location>
        <begin position="209"/>
        <end position="249"/>
    </location>
</feature>
<feature type="domain" description="CopC" evidence="5">
    <location>
        <begin position="40"/>
        <end position="133"/>
    </location>
</feature>
<evidence type="ECO:0000259" key="5">
    <source>
        <dbReference type="Pfam" id="PF04234"/>
    </source>
</evidence>
<reference evidence="7" key="1">
    <citation type="journal article" date="2019" name="Int. J. Syst. Evol. Microbiol.">
        <title>The Global Catalogue of Microorganisms (GCM) 10K type strain sequencing project: providing services to taxonomists for standard genome sequencing and annotation.</title>
        <authorList>
            <consortium name="The Broad Institute Genomics Platform"/>
            <consortium name="The Broad Institute Genome Sequencing Center for Infectious Disease"/>
            <person name="Wu L."/>
            <person name="Ma J."/>
        </authorList>
    </citation>
    <scope>NUCLEOTIDE SEQUENCE [LARGE SCALE GENOMIC DNA]</scope>
    <source>
        <strain evidence="7">CGMCC 1.12192</strain>
    </source>
</reference>
<dbReference type="Gene3D" id="2.60.40.1220">
    <property type="match status" value="1"/>
</dbReference>
<dbReference type="EMBL" id="JBHSJC010000001">
    <property type="protein sequence ID" value="MFC4827509.1"/>
    <property type="molecule type" value="Genomic_DNA"/>
</dbReference>
<keyword evidence="1" id="KW-0732">Signal</keyword>
<accession>A0ABV9R0Q1</accession>
<evidence type="ECO:0000313" key="6">
    <source>
        <dbReference type="EMBL" id="MFC4827509.1"/>
    </source>
</evidence>
<dbReference type="SUPFAM" id="SSF81296">
    <property type="entry name" value="E set domains"/>
    <property type="match status" value="1"/>
</dbReference>
<feature type="transmembrane region" description="Helical" evidence="4">
    <location>
        <begin position="184"/>
        <end position="205"/>
    </location>
</feature>
<dbReference type="InterPro" id="IPR014755">
    <property type="entry name" value="Cu-Rt/internalin_Ig-like"/>
</dbReference>
<feature type="compositionally biased region" description="Basic and acidic residues" evidence="3">
    <location>
        <begin position="222"/>
        <end position="233"/>
    </location>
</feature>
<keyword evidence="4" id="KW-0472">Membrane</keyword>
<dbReference type="Pfam" id="PF04234">
    <property type="entry name" value="CopC"/>
    <property type="match status" value="1"/>
</dbReference>
<organism evidence="6 7">
    <name type="scientific">Agromyces aurantiacus</name>
    <dbReference type="NCBI Taxonomy" id="165814"/>
    <lineage>
        <taxon>Bacteria</taxon>
        <taxon>Bacillati</taxon>
        <taxon>Actinomycetota</taxon>
        <taxon>Actinomycetes</taxon>
        <taxon>Micrococcales</taxon>
        <taxon>Microbacteriaceae</taxon>
        <taxon>Agromyces</taxon>
    </lineage>
</organism>
<evidence type="ECO:0000256" key="3">
    <source>
        <dbReference type="SAM" id="MobiDB-lite"/>
    </source>
</evidence>